<dbReference type="SMART" id="SM00256">
    <property type="entry name" value="FBOX"/>
    <property type="match status" value="1"/>
</dbReference>
<keyword evidence="2" id="KW-0812">Transmembrane</keyword>
<sequence>MDALADAERGVVLLGYQIRSPEAHQAFWDAVPAAFPVIEKVPREHLDPEYAFEESDVFVLRRRPRHSLGSSCPPKTRSKRPKLVKCYIDLIRSVLSDKSVEERRIKAKVVLSDDDDRNESEVLVQVEWKRKELKLSEKGMICVKGATRRHTPFPFPNPRRRDDDDVRGEGANPAEAMPPGGGGGGVGEGGDGGDHGHKEPASTHGDGDQDQEDPSRSSLLPPSSLPGLAVVPVESENKKRKHEQAQVFIPEGVLMEILSRVPYRSLCRFKCVSRPWLALCSDHGVRKRSPQTLSGFFHFNRGWRFHNYLSGKGPPMVDPGLPFLRGTYGHFEVEQCSTSLLLCRCWKAPHPKLLGWNSFPKGRAVERFRWGAEADQFDYVVCNPATQQWALLPPVPPVELHNQKQADDDLFRAITGHYFLGSDPAVPSRFVVFVPVFGIGLPVTWIYSSETRGWTSIRCQLDAYVNNPRCFFLNGTILYFCNFLSIVTVNMEGNVWREMKLPPAMTNIYLGPSFGQSQGCLYAWRTDDCQLSVWALENYDTGQWTLRCTVGCLELFGRDCRKENEVYWMFAIHPDCDLIFLTDGKEKTLSYDMNNKKVHVICASGDFPAISYDGMKIVRGVYYWTKLKSIEETRDQGQDGLL</sequence>
<protein>
    <submittedName>
        <fullName evidence="3">Uncharacterized protein</fullName>
    </submittedName>
</protein>
<accession>R7W7T7</accession>
<dbReference type="SUPFAM" id="SSF63825">
    <property type="entry name" value="YWTD domain"/>
    <property type="match status" value="1"/>
</dbReference>
<feature type="transmembrane region" description="Helical" evidence="2">
    <location>
        <begin position="471"/>
        <end position="491"/>
    </location>
</feature>
<dbReference type="PANTHER" id="PTHR35546">
    <property type="entry name" value="F-BOX PROTEIN INTERACTION DOMAIN PROTEIN-RELATED"/>
    <property type="match status" value="1"/>
</dbReference>
<evidence type="ECO:0000313" key="3">
    <source>
        <dbReference type="EnsemblPlants" id="EMT17992"/>
    </source>
</evidence>
<feature type="region of interest" description="Disordered" evidence="1">
    <location>
        <begin position="148"/>
        <end position="228"/>
    </location>
</feature>
<keyword evidence="2" id="KW-0472">Membrane</keyword>
<feature type="compositionally biased region" description="Low complexity" evidence="1">
    <location>
        <begin position="169"/>
        <end position="178"/>
    </location>
</feature>
<dbReference type="Gene3D" id="1.20.1280.50">
    <property type="match status" value="1"/>
</dbReference>
<evidence type="ECO:0000256" key="1">
    <source>
        <dbReference type="SAM" id="MobiDB-lite"/>
    </source>
</evidence>
<dbReference type="InterPro" id="IPR036047">
    <property type="entry name" value="F-box-like_dom_sf"/>
</dbReference>
<dbReference type="InterPro" id="IPR055290">
    <property type="entry name" value="At3g26010-like"/>
</dbReference>
<proteinExistence type="predicted"/>
<name>R7W7T7_AEGTA</name>
<dbReference type="AlphaFoldDB" id="R7W7T7"/>
<feature type="compositionally biased region" description="Basic and acidic residues" evidence="1">
    <location>
        <begin position="192"/>
        <end position="207"/>
    </location>
</feature>
<reference evidence="3" key="1">
    <citation type="submission" date="2015-06" db="UniProtKB">
        <authorList>
            <consortium name="EnsemblPlants"/>
        </authorList>
    </citation>
    <scope>IDENTIFICATION</scope>
</reference>
<evidence type="ECO:0000256" key="2">
    <source>
        <dbReference type="SAM" id="Phobius"/>
    </source>
</evidence>
<feature type="compositionally biased region" description="Low complexity" evidence="1">
    <location>
        <begin position="216"/>
        <end position="228"/>
    </location>
</feature>
<organism evidence="3">
    <name type="scientific">Aegilops tauschii</name>
    <name type="common">Tausch's goatgrass</name>
    <name type="synonym">Aegilops squarrosa</name>
    <dbReference type="NCBI Taxonomy" id="37682"/>
    <lineage>
        <taxon>Eukaryota</taxon>
        <taxon>Viridiplantae</taxon>
        <taxon>Streptophyta</taxon>
        <taxon>Embryophyta</taxon>
        <taxon>Tracheophyta</taxon>
        <taxon>Spermatophyta</taxon>
        <taxon>Magnoliopsida</taxon>
        <taxon>Liliopsida</taxon>
        <taxon>Poales</taxon>
        <taxon>Poaceae</taxon>
        <taxon>BOP clade</taxon>
        <taxon>Pooideae</taxon>
        <taxon>Triticodae</taxon>
        <taxon>Triticeae</taxon>
        <taxon>Triticinae</taxon>
        <taxon>Aegilops</taxon>
    </lineage>
</organism>
<dbReference type="EnsemblPlants" id="EMT17992">
    <property type="protein sequence ID" value="EMT17992"/>
    <property type="gene ID" value="F775_03286"/>
</dbReference>
<dbReference type="Pfam" id="PF00646">
    <property type="entry name" value="F-box"/>
    <property type="match status" value="1"/>
</dbReference>
<feature type="compositionally biased region" description="Gly residues" evidence="1">
    <location>
        <begin position="179"/>
        <end position="190"/>
    </location>
</feature>
<feature type="compositionally biased region" description="Basic and acidic residues" evidence="1">
    <location>
        <begin position="159"/>
        <end position="168"/>
    </location>
</feature>
<dbReference type="SUPFAM" id="SSF81383">
    <property type="entry name" value="F-box domain"/>
    <property type="match status" value="1"/>
</dbReference>
<keyword evidence="2" id="KW-1133">Transmembrane helix</keyword>
<dbReference type="PANTHER" id="PTHR35546:SF31">
    <property type="entry name" value="F-BOX DOMAIN-CONTAINING PROTEIN"/>
    <property type="match status" value="1"/>
</dbReference>
<dbReference type="InterPro" id="IPR001810">
    <property type="entry name" value="F-box_dom"/>
</dbReference>